<feature type="region of interest" description="Disordered" evidence="1">
    <location>
        <begin position="66"/>
        <end position="99"/>
    </location>
</feature>
<dbReference type="EMBL" id="JAPWTK010000150">
    <property type="protein sequence ID" value="KAJ8947837.1"/>
    <property type="molecule type" value="Genomic_DNA"/>
</dbReference>
<evidence type="ECO:0000256" key="1">
    <source>
        <dbReference type="SAM" id="MobiDB-lite"/>
    </source>
</evidence>
<sequence length="99" mass="11248">MFTFNGSTHKSEFSINYKQDRYRLGIVRKVAAKIASKQKQSTPIENVDEKQIDDETDELSIWGKLNNNISTKSQPQDNATSRANRSPTVLGIRGFTKTR</sequence>
<reference evidence="2" key="1">
    <citation type="journal article" date="2023" name="Insect Mol. Biol.">
        <title>Genome sequencing provides insights into the evolution of gene families encoding plant cell wall-degrading enzymes in longhorned beetles.</title>
        <authorList>
            <person name="Shin N.R."/>
            <person name="Okamura Y."/>
            <person name="Kirsch R."/>
            <person name="Pauchet Y."/>
        </authorList>
    </citation>
    <scope>NUCLEOTIDE SEQUENCE</scope>
    <source>
        <strain evidence="2">AMC_N1</strain>
    </source>
</reference>
<comment type="caution">
    <text evidence="2">The sequence shown here is derived from an EMBL/GenBank/DDBJ whole genome shotgun (WGS) entry which is preliminary data.</text>
</comment>
<evidence type="ECO:0000313" key="3">
    <source>
        <dbReference type="Proteomes" id="UP001162162"/>
    </source>
</evidence>
<gene>
    <name evidence="2" type="ORF">NQ318_009982</name>
</gene>
<protein>
    <submittedName>
        <fullName evidence="2">Uncharacterized protein</fullName>
    </submittedName>
</protein>
<name>A0AAV8Y8R4_9CUCU</name>
<dbReference type="Proteomes" id="UP001162162">
    <property type="component" value="Unassembled WGS sequence"/>
</dbReference>
<evidence type="ECO:0000313" key="2">
    <source>
        <dbReference type="EMBL" id="KAJ8947837.1"/>
    </source>
</evidence>
<proteinExistence type="predicted"/>
<dbReference type="AlphaFoldDB" id="A0AAV8Y8R4"/>
<organism evidence="2 3">
    <name type="scientific">Aromia moschata</name>
    <dbReference type="NCBI Taxonomy" id="1265417"/>
    <lineage>
        <taxon>Eukaryota</taxon>
        <taxon>Metazoa</taxon>
        <taxon>Ecdysozoa</taxon>
        <taxon>Arthropoda</taxon>
        <taxon>Hexapoda</taxon>
        <taxon>Insecta</taxon>
        <taxon>Pterygota</taxon>
        <taxon>Neoptera</taxon>
        <taxon>Endopterygota</taxon>
        <taxon>Coleoptera</taxon>
        <taxon>Polyphaga</taxon>
        <taxon>Cucujiformia</taxon>
        <taxon>Chrysomeloidea</taxon>
        <taxon>Cerambycidae</taxon>
        <taxon>Cerambycinae</taxon>
        <taxon>Callichromatini</taxon>
        <taxon>Aromia</taxon>
    </lineage>
</organism>
<keyword evidence="3" id="KW-1185">Reference proteome</keyword>
<feature type="compositionally biased region" description="Polar residues" evidence="1">
    <location>
        <begin position="66"/>
        <end position="87"/>
    </location>
</feature>
<accession>A0AAV8Y8R4</accession>